<dbReference type="SUPFAM" id="SSF52283">
    <property type="entry name" value="Formate/glycerate dehydrogenase catalytic domain-like"/>
    <property type="match status" value="1"/>
</dbReference>
<comment type="similarity">
    <text evidence="1 5">Belongs to the D-isomer specific 2-hydroxyacid dehydrogenase family.</text>
</comment>
<evidence type="ECO:0008006" key="10">
    <source>
        <dbReference type="Google" id="ProtNLM"/>
    </source>
</evidence>
<reference evidence="9" key="1">
    <citation type="journal article" date="2021" name="Microbiol. Resour. Announc.">
        <title>LGAAP: Leishmaniinae Genome Assembly and Annotation Pipeline.</title>
        <authorList>
            <person name="Almutairi H."/>
            <person name="Urbaniak M.D."/>
            <person name="Bates M.D."/>
            <person name="Jariyapan N."/>
            <person name="Kwakye-Nuako G."/>
            <person name="Thomaz-Soccol V."/>
            <person name="Al-Salem W.S."/>
            <person name="Dillon R.J."/>
            <person name="Bates P.A."/>
            <person name="Gatherer D."/>
        </authorList>
    </citation>
    <scope>NUCLEOTIDE SEQUENCE [LARGE SCALE GENOMIC DNA]</scope>
</reference>
<dbReference type="KEGG" id="loi:92364005"/>
<gene>
    <name evidence="8" type="ORF">LSCM4_08201</name>
</gene>
<dbReference type="InterPro" id="IPR029753">
    <property type="entry name" value="D-isomer_DH_CS"/>
</dbReference>
<organism evidence="8 9">
    <name type="scientific">Leishmania orientalis</name>
    <dbReference type="NCBI Taxonomy" id="2249476"/>
    <lineage>
        <taxon>Eukaryota</taxon>
        <taxon>Discoba</taxon>
        <taxon>Euglenozoa</taxon>
        <taxon>Kinetoplastea</taxon>
        <taxon>Metakinetoplastina</taxon>
        <taxon>Trypanosomatida</taxon>
        <taxon>Trypanosomatidae</taxon>
        <taxon>Leishmaniinae</taxon>
        <taxon>Leishmania</taxon>
    </lineage>
</organism>
<dbReference type="GeneID" id="92364005"/>
<dbReference type="Pfam" id="PF00389">
    <property type="entry name" value="2-Hacid_dh"/>
    <property type="match status" value="1"/>
</dbReference>
<dbReference type="PROSITE" id="PS00670">
    <property type="entry name" value="D_2_HYDROXYACID_DH_2"/>
    <property type="match status" value="1"/>
</dbReference>
<dbReference type="GO" id="GO:0047545">
    <property type="term" value="F:(S)-2-hydroxyglutarate dehydrogenase activity"/>
    <property type="evidence" value="ECO:0007669"/>
    <property type="project" value="UniProtKB-ARBA"/>
</dbReference>
<evidence type="ECO:0000313" key="9">
    <source>
        <dbReference type="Proteomes" id="UP000674143"/>
    </source>
</evidence>
<dbReference type="FunFam" id="3.40.50.720:FF:000041">
    <property type="entry name" value="D-3-phosphoglycerate dehydrogenase"/>
    <property type="match status" value="1"/>
</dbReference>
<dbReference type="PROSITE" id="PS00671">
    <property type="entry name" value="D_2_HYDROXYACID_DH_3"/>
    <property type="match status" value="1"/>
</dbReference>
<dbReference type="PANTHER" id="PTHR10996">
    <property type="entry name" value="2-HYDROXYACID DEHYDROGENASE-RELATED"/>
    <property type="match status" value="1"/>
</dbReference>
<keyword evidence="2 5" id="KW-0560">Oxidoreductase</keyword>
<feature type="domain" description="D-isomer specific 2-hydroxyacid dehydrogenase NAD-binding" evidence="7">
    <location>
        <begin position="208"/>
        <end position="384"/>
    </location>
</feature>
<evidence type="ECO:0000259" key="6">
    <source>
        <dbReference type="Pfam" id="PF00389"/>
    </source>
</evidence>
<evidence type="ECO:0000256" key="4">
    <source>
        <dbReference type="ARBA" id="ARBA00029440"/>
    </source>
</evidence>
<dbReference type="SMR" id="A0A836GTN6"/>
<comment type="pathway">
    <text evidence="4">Amino-acid biosynthesis.</text>
</comment>
<proteinExistence type="inferred from homology"/>
<reference evidence="9" key="2">
    <citation type="journal article" date="2021" name="Sci. Data">
        <title>Chromosome-scale genome sequencing, assembly and annotation of six genomes from subfamily Leishmaniinae.</title>
        <authorList>
            <person name="Almutairi H."/>
            <person name="Urbaniak M.D."/>
            <person name="Bates M.D."/>
            <person name="Jariyapan N."/>
            <person name="Kwakye-Nuako G."/>
            <person name="Thomaz Soccol V."/>
            <person name="Al-Salem W.S."/>
            <person name="Dillon R.J."/>
            <person name="Bates P.A."/>
            <person name="Gatherer D."/>
        </authorList>
    </citation>
    <scope>NUCLEOTIDE SEQUENCE [LARGE SCALE GENOMIC DNA]</scope>
</reference>
<dbReference type="EMBL" id="JAFHLR010000003">
    <property type="protein sequence ID" value="KAG5487977.1"/>
    <property type="molecule type" value="Genomic_DNA"/>
</dbReference>
<dbReference type="GO" id="GO:0006564">
    <property type="term" value="P:L-serine biosynthetic process"/>
    <property type="evidence" value="ECO:0007669"/>
    <property type="project" value="UniProtKB-ARBA"/>
</dbReference>
<dbReference type="Gene3D" id="3.30.70.260">
    <property type="match status" value="1"/>
</dbReference>
<dbReference type="PANTHER" id="PTHR10996:SF282">
    <property type="entry name" value="D-3-PHOSPHOGLYCERATE DEHYDROGENASE 1-RELATED"/>
    <property type="match status" value="1"/>
</dbReference>
<keyword evidence="9" id="KW-1185">Reference proteome</keyword>
<feature type="domain" description="D-isomer specific 2-hydroxyacid dehydrogenase catalytic" evidence="6">
    <location>
        <begin position="105"/>
        <end position="416"/>
    </location>
</feature>
<dbReference type="NCBIfam" id="NF008759">
    <property type="entry name" value="PRK11790.1"/>
    <property type="match status" value="1"/>
</dbReference>
<comment type="caution">
    <text evidence="8">The sequence shown here is derived from an EMBL/GenBank/DDBJ whole genome shotgun (WGS) entry which is preliminary data.</text>
</comment>
<name>A0A836GTN6_9TRYP</name>
<dbReference type="InterPro" id="IPR006140">
    <property type="entry name" value="D-isomer_DH_NAD-bd"/>
</dbReference>
<dbReference type="Pfam" id="PF02826">
    <property type="entry name" value="2-Hacid_dh_C"/>
    <property type="match status" value="1"/>
</dbReference>
<dbReference type="InterPro" id="IPR050223">
    <property type="entry name" value="D-isomer_2-hydroxyacid_DH"/>
</dbReference>
<keyword evidence="3" id="KW-0520">NAD</keyword>
<dbReference type="PROSITE" id="PS00065">
    <property type="entry name" value="D_2_HYDROXYACID_DH_1"/>
    <property type="match status" value="1"/>
</dbReference>
<evidence type="ECO:0000256" key="3">
    <source>
        <dbReference type="ARBA" id="ARBA00023027"/>
    </source>
</evidence>
<dbReference type="CDD" id="cd12176">
    <property type="entry name" value="PGDH_3"/>
    <property type="match status" value="1"/>
</dbReference>
<dbReference type="InterPro" id="IPR036291">
    <property type="entry name" value="NAD(P)-bd_dom_sf"/>
</dbReference>
<evidence type="ECO:0000256" key="2">
    <source>
        <dbReference type="ARBA" id="ARBA00023002"/>
    </source>
</evidence>
<evidence type="ECO:0000256" key="1">
    <source>
        <dbReference type="ARBA" id="ARBA00005854"/>
    </source>
</evidence>
<protein>
    <recommendedName>
        <fullName evidence="10">D-3-phosphoglycerate dehydrogenase-like protein</fullName>
    </recommendedName>
</protein>
<dbReference type="GO" id="GO:0051287">
    <property type="term" value="F:NAD binding"/>
    <property type="evidence" value="ECO:0007669"/>
    <property type="project" value="InterPro"/>
</dbReference>
<evidence type="ECO:0000259" key="7">
    <source>
        <dbReference type="Pfam" id="PF02826"/>
    </source>
</evidence>
<dbReference type="Gene3D" id="3.40.50.720">
    <property type="entry name" value="NAD(P)-binding Rossmann-like Domain"/>
    <property type="match status" value="2"/>
</dbReference>
<dbReference type="AlphaFoldDB" id="A0A836GTN6"/>
<dbReference type="GO" id="GO:0004617">
    <property type="term" value="F:phosphoglycerate dehydrogenase activity"/>
    <property type="evidence" value="ECO:0007669"/>
    <property type="project" value="UniProtKB-ARBA"/>
</dbReference>
<evidence type="ECO:0000256" key="5">
    <source>
        <dbReference type="RuleBase" id="RU003719"/>
    </source>
</evidence>
<dbReference type="SUPFAM" id="SSF55021">
    <property type="entry name" value="ACT-like"/>
    <property type="match status" value="1"/>
</dbReference>
<evidence type="ECO:0000313" key="8">
    <source>
        <dbReference type="EMBL" id="KAG5487977.1"/>
    </source>
</evidence>
<dbReference type="InterPro" id="IPR045865">
    <property type="entry name" value="ACT-like_dom_sf"/>
</dbReference>
<dbReference type="SUPFAM" id="SSF51735">
    <property type="entry name" value="NAD(P)-binding Rossmann-fold domains"/>
    <property type="match status" value="1"/>
</dbReference>
<dbReference type="InterPro" id="IPR006139">
    <property type="entry name" value="D-isomer_2_OHA_DH_cat_dom"/>
</dbReference>
<dbReference type="CDD" id="cd04901">
    <property type="entry name" value="ACT_3PGDH"/>
    <property type="match status" value="1"/>
</dbReference>
<dbReference type="RefSeq" id="XP_067066104.1">
    <property type="nucleotide sequence ID" value="XM_067210071.1"/>
</dbReference>
<sequence>MMGSNVPIDCELDAMTTGKGCVTSKYFDFSLLDLGLKPMITPTASVLTKEVAKQIQGMRCCYVFGGTSLVVTGDIVDVSLTSETVLVSPDRGIRSVIIDPPYRALLLEGINLAARELLESKGCIVKAVPNALTHEMLLKEIKDVHFLGIRSKTQVTREVLDAAPQLLAIGCFCIGTNQVDLDYANKRGVAVFNSPFANTRSVAELVIGEIISLSRKMTQRSEEVHRGVWNKTHVGCYEVRGKTVGIIGYGHIGSQVGVLAEALGMNVIFYDVVPTLVIGNATKFANMHDLLAFSDFVTIHVPETESTKGMIGEEQIRLMKKGSYLINASRGTVVDLEALAKALREEHLAGAAIDVYPEEPGSNNEVHRTPLQGIPNVILTPHVGGSTCEAQTAIGVEVGTALAQFVTSGITAGAVNFPQLVPPPVNKKTFRLTNVHANVPGALKDINKIAVDLDCNIGLQFLSTCKAIGYLIMDVDRDVASELRRRIAALRCSIRTLIIR</sequence>
<accession>A0A836GTN6</accession>
<dbReference type="Proteomes" id="UP000674143">
    <property type="component" value="Unassembled WGS sequence"/>
</dbReference>
<dbReference type="InterPro" id="IPR029752">
    <property type="entry name" value="D-isomer_DH_CS1"/>
</dbReference>